<dbReference type="InterPro" id="IPR043519">
    <property type="entry name" value="NT_sf"/>
</dbReference>
<keyword evidence="4" id="KW-0067">ATP-binding</keyword>
<reference evidence="9 10" key="1">
    <citation type="journal article" date="2017" name="Genome Announc.">
        <title>Complete Genome Sequences of Two Acetylene-Fermenting Pelobacter acetylenicus Strains.</title>
        <authorList>
            <person name="Sutton J.M."/>
            <person name="Baesman S.M."/>
            <person name="Fierst J.L."/>
            <person name="Poret-Peterson A.T."/>
            <person name="Oremland R.S."/>
            <person name="Dunlap D.S."/>
            <person name="Akob D.M."/>
        </authorList>
    </citation>
    <scope>NUCLEOTIDE SEQUENCE [LARGE SCALE GENOMIC DNA]</scope>
    <source>
        <strain evidence="9 10">SFB93</strain>
    </source>
</reference>
<dbReference type="InterPro" id="IPR005190">
    <property type="entry name" value="GlnE_rpt_dom"/>
</dbReference>
<dbReference type="KEGG" id="pef:A7E78_14280"/>
<dbReference type="RefSeq" id="WP_072284916.1">
    <property type="nucleotide sequence ID" value="NZ_CP015519.1"/>
</dbReference>
<keyword evidence="3" id="KW-0547">Nucleotide-binding</keyword>
<keyword evidence="1 9" id="KW-0808">Transferase</keyword>
<proteinExistence type="inferred from homology"/>
<sequence>MGPSFPTAQLSDTLGKQDQAGLATLLAACGYQEPDKSAANLLLLQEHGLSEEQLIDLTRSALASAAPDQAINSLERLASGLNNETLDTLLSKAACLEVLLTVLGASQFLATILFRHNSLLDSLFLHDDYCQAKDHSAMLAELQQRIPPGSSFEDLQKGLRHFKQQEILRIATRDLTGLADLTVTTAELSDLASATLQRSYQICDELLRERFGAPLLGPDSGQPGSEAKFTVLAMGKFGGGELNFSSDIDLIYCYSCEQGETAGIADGDTVRNRISLHQYFVKLGEKINQAMHQVTADGFVFRVDLRLRPEGRSGEIASSLRSTESYYEHWGQSWERSAMLKARPVAGCVDFGWQLLQNLEPFIYRRYLDYTMIDDLKVMKQKIDNNLTREREGELNLKLGRGGIREIEFFIQALQIIHAGKNPALREKNSLRALTLLQSHGLIDAETTVILSEAYTFLRTVEHRIQVVQERQTHNLPTDEIEFERLGRRCGFTDCAEFRQILESYRREVSAIYHDLFYTSEEEADAVPAEVAYLFDPAAEPAELQGLLKAKGFTDPVGACDTLTALRDGPPRHPLSPQARRHFNRLAPMLLCEVIALPEPDMAFRNLERFLGALRARATFFALLAENRPLIKLLVSLFGTSQFLSRILIQHPGTLDFLVAVQDSDPEKARDRLEADLAKHFERAGDYEEKLDALRCFRNEELLRVALGDIRGNLSLQQGPGQLTLLAEICLQQATAMARNELLPRYGLPTCQDAKGNTREAAFAIVALGKLGGRELNYHSDLDIIFIYEDLGQTQAAANSDPALFRVRSNQEYFSRLAQRIISILSLITGEGCVYQIDTRLRPSGQQGPLVTSFPAFRAYHQQSAQLWERQALIKARVVVGPPPFAQRISDLQQEIVFGRPLPPDSRQEIYHLRQRMEKELGREDRSHYNIKTGRGGLVDIEFLVQYLQLLHGSTDSSLRSPNTLEALQALQQTEHLDDQETRLLADGYLYLRRLENKLRLVHDQSINQLSSEMGYLAKLAHRLDYAGDHPEEQLLADYRQTTEKIRGIFDRYLTPS</sequence>
<feature type="domain" description="Glutamate-ammonia ligase adenylyltransferase repeated" evidence="7">
    <location>
        <begin position="97"/>
        <end position="356"/>
    </location>
</feature>
<accession>A0A1L3GSH7</accession>
<feature type="domain" description="PII-uridylyltransferase/Glutamine-synthetase adenylyltransferase" evidence="8">
    <location>
        <begin position="913"/>
        <end position="1052"/>
    </location>
</feature>
<dbReference type="GO" id="GO:0008882">
    <property type="term" value="F:[glutamate-ammonia-ligase] adenylyltransferase activity"/>
    <property type="evidence" value="ECO:0007669"/>
    <property type="project" value="InterPro"/>
</dbReference>
<dbReference type="NCBIfam" id="NF008292">
    <property type="entry name" value="PRK11072.1"/>
    <property type="match status" value="1"/>
</dbReference>
<dbReference type="GO" id="GO:0005524">
    <property type="term" value="F:ATP binding"/>
    <property type="evidence" value="ECO:0007669"/>
    <property type="project" value="UniProtKB-KW"/>
</dbReference>
<keyword evidence="2 9" id="KW-0548">Nucleotidyltransferase</keyword>
<dbReference type="PANTHER" id="PTHR30621:SF0">
    <property type="entry name" value="BIFUNCTIONAL GLUTAMINE SYNTHETASE ADENYLYLTRANSFERASE_ADENYLYL-REMOVING ENZYME"/>
    <property type="match status" value="1"/>
</dbReference>
<protein>
    <submittedName>
        <fullName evidence="9">Glutamine-synthetase adenylyltransferase</fullName>
    </submittedName>
</protein>
<evidence type="ECO:0000256" key="5">
    <source>
        <dbReference type="ARBA" id="ARBA00022842"/>
    </source>
</evidence>
<evidence type="ECO:0000313" key="9">
    <source>
        <dbReference type="EMBL" id="APG28893.1"/>
    </source>
</evidence>
<evidence type="ECO:0000256" key="6">
    <source>
        <dbReference type="ARBA" id="ARBA00023268"/>
    </source>
</evidence>
<dbReference type="Gene3D" id="3.30.460.10">
    <property type="entry name" value="Beta Polymerase, domain 2"/>
    <property type="match status" value="2"/>
</dbReference>
<dbReference type="InterPro" id="IPR023057">
    <property type="entry name" value="GlnE"/>
</dbReference>
<dbReference type="GO" id="GO:0005829">
    <property type="term" value="C:cytosol"/>
    <property type="evidence" value="ECO:0007669"/>
    <property type="project" value="TreeGrafter"/>
</dbReference>
<evidence type="ECO:0000256" key="4">
    <source>
        <dbReference type="ARBA" id="ARBA00022840"/>
    </source>
</evidence>
<keyword evidence="6" id="KW-0511">Multifunctional enzyme</keyword>
<dbReference type="STRING" id="1842532.A7E78_14280"/>
<evidence type="ECO:0000259" key="7">
    <source>
        <dbReference type="Pfam" id="PF03710"/>
    </source>
</evidence>
<dbReference type="HAMAP" id="MF_00802">
    <property type="entry name" value="GlnE"/>
    <property type="match status" value="1"/>
</dbReference>
<dbReference type="Pfam" id="PF03710">
    <property type="entry name" value="GlnE"/>
    <property type="match status" value="2"/>
</dbReference>
<feature type="domain" description="PII-uridylyltransferase/Glutamine-synthetase adenylyltransferase" evidence="8">
    <location>
        <begin position="378"/>
        <end position="517"/>
    </location>
</feature>
<dbReference type="InterPro" id="IPR013546">
    <property type="entry name" value="PII_UdlTrfase/GS_AdlTrfase"/>
</dbReference>
<gene>
    <name evidence="9" type="ORF">A7E78_14280</name>
</gene>
<dbReference type="AlphaFoldDB" id="A0A1L3GSH7"/>
<feature type="domain" description="Glutamate-ammonia ligase adenylyltransferase repeated" evidence="7">
    <location>
        <begin position="632"/>
        <end position="887"/>
    </location>
</feature>
<dbReference type="CDD" id="cd05401">
    <property type="entry name" value="NT_GlnE_GlnD_like"/>
    <property type="match status" value="2"/>
</dbReference>
<organism evidence="9 10">
    <name type="scientific">Syntrophotalea acetylenivorans</name>
    <dbReference type="NCBI Taxonomy" id="1842532"/>
    <lineage>
        <taxon>Bacteria</taxon>
        <taxon>Pseudomonadati</taxon>
        <taxon>Thermodesulfobacteriota</taxon>
        <taxon>Desulfuromonadia</taxon>
        <taxon>Desulfuromonadales</taxon>
        <taxon>Syntrophotaleaceae</taxon>
        <taxon>Syntrophotalea</taxon>
    </lineage>
</organism>
<evidence type="ECO:0000256" key="2">
    <source>
        <dbReference type="ARBA" id="ARBA00022695"/>
    </source>
</evidence>
<dbReference type="SUPFAM" id="SSF81301">
    <property type="entry name" value="Nucleotidyltransferase"/>
    <property type="match status" value="2"/>
</dbReference>
<dbReference type="OrthoDB" id="9759366at2"/>
<dbReference type="PANTHER" id="PTHR30621">
    <property type="entry name" value="GLUTAMINE SYNTHETASE ADENYLYLTRANSFERASE"/>
    <property type="match status" value="1"/>
</dbReference>
<dbReference type="Proteomes" id="UP000182517">
    <property type="component" value="Chromosome"/>
</dbReference>
<dbReference type="FunFam" id="1.20.120.330:FF:000005">
    <property type="entry name" value="Bifunctional glutamine synthetase adenylyltransferase/adenylyl-removing enzyme"/>
    <property type="match status" value="1"/>
</dbReference>
<dbReference type="GO" id="GO:0000820">
    <property type="term" value="P:regulation of glutamine family amino acid metabolic process"/>
    <property type="evidence" value="ECO:0007669"/>
    <property type="project" value="TreeGrafter"/>
</dbReference>
<dbReference type="Gene3D" id="1.20.120.1510">
    <property type="match status" value="1"/>
</dbReference>
<dbReference type="EMBL" id="CP015519">
    <property type="protein sequence ID" value="APG28893.1"/>
    <property type="molecule type" value="Genomic_DNA"/>
</dbReference>
<evidence type="ECO:0000256" key="3">
    <source>
        <dbReference type="ARBA" id="ARBA00022741"/>
    </source>
</evidence>
<keyword evidence="5" id="KW-0460">Magnesium</keyword>
<dbReference type="Pfam" id="PF08335">
    <property type="entry name" value="GlnD_UR_UTase"/>
    <property type="match status" value="2"/>
</dbReference>
<dbReference type="SUPFAM" id="SSF81593">
    <property type="entry name" value="Nucleotidyltransferase substrate binding subunit/domain"/>
    <property type="match status" value="2"/>
</dbReference>
<evidence type="ECO:0000259" key="8">
    <source>
        <dbReference type="Pfam" id="PF08335"/>
    </source>
</evidence>
<name>A0A1L3GSH7_9BACT</name>
<keyword evidence="10" id="KW-1185">Reference proteome</keyword>
<evidence type="ECO:0000313" key="10">
    <source>
        <dbReference type="Proteomes" id="UP000182517"/>
    </source>
</evidence>
<dbReference type="Gene3D" id="1.20.120.330">
    <property type="entry name" value="Nucleotidyltransferases domain 2"/>
    <property type="match status" value="2"/>
</dbReference>
<evidence type="ECO:0000256" key="1">
    <source>
        <dbReference type="ARBA" id="ARBA00022679"/>
    </source>
</evidence>